<comment type="caution">
    <text evidence="1">The sequence shown here is derived from an EMBL/GenBank/DDBJ whole genome shotgun (WGS) entry which is preliminary data.</text>
</comment>
<accession>A0ACA9YF36</accession>
<name>A0ACA9YF36_9ASCO</name>
<evidence type="ECO:0000313" key="2">
    <source>
        <dbReference type="Proteomes" id="UP001152531"/>
    </source>
</evidence>
<dbReference type="Proteomes" id="UP001152531">
    <property type="component" value="Unassembled WGS sequence"/>
</dbReference>
<keyword evidence="2" id="KW-1185">Reference proteome</keyword>
<proteinExistence type="predicted"/>
<protein>
    <submittedName>
        <fullName evidence="1">tRNA wybutosine-synthesizing protein 3</fullName>
    </submittedName>
</protein>
<dbReference type="EMBL" id="CALSDN010000014">
    <property type="protein sequence ID" value="CAH6723362.1"/>
    <property type="molecule type" value="Genomic_DNA"/>
</dbReference>
<reference evidence="1" key="1">
    <citation type="submission" date="2022-06" db="EMBL/GenBank/DDBJ databases">
        <authorList>
            <person name="Legras J.-L."/>
            <person name="Devillers H."/>
            <person name="Grondin C."/>
        </authorList>
    </citation>
    <scope>NUCLEOTIDE SEQUENCE</scope>
    <source>
        <strain evidence="1">CLIB 1444</strain>
    </source>
</reference>
<evidence type="ECO:0000313" key="1">
    <source>
        <dbReference type="EMBL" id="CAH6723362.1"/>
    </source>
</evidence>
<sequence length="246" mass="28305">MLDPFDQKKQLILKEIGDDTSVTKDLSPKGSIDEPCIPIINLINAHPNMVTTSSCSGRVSVFIEGIKDREKIGSKGNQGHWIYVNHHPDIENWYKTIDYKINTQSTPTNELTRYILYKFEPLILHVKCRDLDSANELYKVAMSCGFRESGIGTNNIVAIRISIKLDIPIGYYDEEVVFNVDETYLDFVTKLAKDRFTENFRKLDQLYDAIKVMGVVEKKVVETKEERRERKIREGLAKQALKKSQE</sequence>
<organism evidence="1 2">
    <name type="scientific">[Candida] jaroonii</name>
    <dbReference type="NCBI Taxonomy" id="467808"/>
    <lineage>
        <taxon>Eukaryota</taxon>
        <taxon>Fungi</taxon>
        <taxon>Dikarya</taxon>
        <taxon>Ascomycota</taxon>
        <taxon>Saccharomycotina</taxon>
        <taxon>Pichiomycetes</taxon>
        <taxon>Debaryomycetaceae</taxon>
        <taxon>Yamadazyma</taxon>
    </lineage>
</organism>
<gene>
    <name evidence="1" type="ORF">CLIB1444_14S02366</name>
</gene>